<dbReference type="STRING" id="53468.A0A0R3U8X1"/>
<protein>
    <submittedName>
        <fullName evidence="2">Uncharacterized protein</fullName>
    </submittedName>
</protein>
<dbReference type="EMBL" id="UXSR01000741">
    <property type="protein sequence ID" value="VDD77351.1"/>
    <property type="molecule type" value="Genomic_DNA"/>
</dbReference>
<organism evidence="2 3">
    <name type="scientific">Mesocestoides corti</name>
    <name type="common">Flatworm</name>
    <dbReference type="NCBI Taxonomy" id="53468"/>
    <lineage>
        <taxon>Eukaryota</taxon>
        <taxon>Metazoa</taxon>
        <taxon>Spiralia</taxon>
        <taxon>Lophotrochozoa</taxon>
        <taxon>Platyhelminthes</taxon>
        <taxon>Cestoda</taxon>
        <taxon>Eucestoda</taxon>
        <taxon>Cyclophyllidea</taxon>
        <taxon>Mesocestoididae</taxon>
        <taxon>Mesocestoides</taxon>
    </lineage>
</organism>
<gene>
    <name evidence="2" type="ORF">MCOS_LOCUS3354</name>
</gene>
<proteinExistence type="predicted"/>
<dbReference type="GO" id="GO:0005730">
    <property type="term" value="C:nucleolus"/>
    <property type="evidence" value="ECO:0007669"/>
    <property type="project" value="TreeGrafter"/>
</dbReference>
<keyword evidence="3" id="KW-1185">Reference proteome</keyword>
<dbReference type="Proteomes" id="UP000267029">
    <property type="component" value="Unassembled WGS sequence"/>
</dbReference>
<dbReference type="AlphaFoldDB" id="A0A0R3U8X1"/>
<evidence type="ECO:0000313" key="3">
    <source>
        <dbReference type="Proteomes" id="UP000267029"/>
    </source>
</evidence>
<dbReference type="PANTHER" id="PTHR15205:SF0">
    <property type="entry name" value="DED DOMAIN-CONTAINING PROTEIN"/>
    <property type="match status" value="1"/>
</dbReference>
<feature type="region of interest" description="Disordered" evidence="1">
    <location>
        <begin position="331"/>
        <end position="361"/>
    </location>
</feature>
<evidence type="ECO:0000256" key="1">
    <source>
        <dbReference type="SAM" id="MobiDB-lite"/>
    </source>
</evidence>
<dbReference type="InterPro" id="IPR038856">
    <property type="entry name" value="DEDD/DEDD2"/>
</dbReference>
<dbReference type="PANTHER" id="PTHR15205">
    <property type="entry name" value="DEATH EFFECTOR DOMAIN-CONTAINING PROTEIN"/>
    <property type="match status" value="1"/>
</dbReference>
<evidence type="ECO:0000313" key="2">
    <source>
        <dbReference type="EMBL" id="VDD77351.1"/>
    </source>
</evidence>
<dbReference type="GO" id="GO:0003677">
    <property type="term" value="F:DNA binding"/>
    <property type="evidence" value="ECO:0007669"/>
    <property type="project" value="TreeGrafter"/>
</dbReference>
<reference evidence="2 3" key="1">
    <citation type="submission" date="2018-10" db="EMBL/GenBank/DDBJ databases">
        <authorList>
            <consortium name="Pathogen Informatics"/>
        </authorList>
    </citation>
    <scope>NUCLEOTIDE SEQUENCE [LARGE SCALE GENOMIC DNA]</scope>
</reference>
<dbReference type="GO" id="GO:0008625">
    <property type="term" value="P:extrinsic apoptotic signaling pathway via death domain receptors"/>
    <property type="evidence" value="ECO:0007669"/>
    <property type="project" value="TreeGrafter"/>
</dbReference>
<feature type="compositionally biased region" description="Pro residues" evidence="1">
    <location>
        <begin position="331"/>
        <end position="358"/>
    </location>
</feature>
<dbReference type="OrthoDB" id="6248116at2759"/>
<sequence length="481" mass="53692">MDEVGRYTRSWKCQVSVGELYRWILAKLSDKDIKRALHKYRDLMPRQSDWNRKLTQATNMPELGFRYLYRCGQIDESNHRTMQKMLKYIDRQDVLPYFDTILYNTNNANCSIEELKRVLLDKVDAFLQYSSVLGEEEVHPEQPYEIIQCQPPESRRVTRAQAKRKASSDQARCVTVAKRARRSSITAHPSSGSDSSLVASCSTAHGDAQLNELAASCCGQVRSAIMAGALGGQIIHALLSASLISMLSVLRMTLAVNPSTQHSVMVGGNAAGSSNSAMSSRAVAHVNFAAGGLSPSRLIAAMPHLMALARVHVPPVFGHPSRRLLYRPLPAPQVPSQQRPPRPQQPPPQSAPPQPQLPQHPHLQRNLLLSGGVGITASANDSCIHYYCNLRLRINIDMGSSREMLNLIHVDRQDPYGRQLDMFVQASNLLRTRCPGEFICQLRFNHLDHLEAFWNDYVSGALRRVSTLFPAASFGYLAFVR</sequence>
<accession>A0A0R3U8X1</accession>
<name>A0A0R3U8X1_MESCO</name>